<name>A0ABX2CPE3_9CYAN</name>
<dbReference type="Proteomes" id="UP000702425">
    <property type="component" value="Unassembled WGS sequence"/>
</dbReference>
<dbReference type="PANTHER" id="PTHR44943:SF8">
    <property type="entry name" value="TPR REPEAT-CONTAINING PROTEIN MJ0263"/>
    <property type="match status" value="1"/>
</dbReference>
<organism evidence="3 4">
    <name type="scientific">Microcoleus asticus IPMA8</name>
    <dbReference type="NCBI Taxonomy" id="2563858"/>
    <lineage>
        <taxon>Bacteria</taxon>
        <taxon>Bacillati</taxon>
        <taxon>Cyanobacteriota</taxon>
        <taxon>Cyanophyceae</taxon>
        <taxon>Oscillatoriophycideae</taxon>
        <taxon>Oscillatoriales</taxon>
        <taxon>Microcoleaceae</taxon>
        <taxon>Microcoleus</taxon>
        <taxon>Microcoleus asticus</taxon>
    </lineage>
</organism>
<dbReference type="SUPFAM" id="SSF48452">
    <property type="entry name" value="TPR-like"/>
    <property type="match status" value="2"/>
</dbReference>
<dbReference type="EMBL" id="SRRZ01000001">
    <property type="protein sequence ID" value="NQE32292.1"/>
    <property type="molecule type" value="Genomic_DNA"/>
</dbReference>
<evidence type="ECO:0000256" key="2">
    <source>
        <dbReference type="ARBA" id="ARBA00022803"/>
    </source>
</evidence>
<accession>A0ABX2CPE3</accession>
<evidence type="ECO:0000313" key="3">
    <source>
        <dbReference type="EMBL" id="NQE32292.1"/>
    </source>
</evidence>
<dbReference type="InterPro" id="IPR051685">
    <property type="entry name" value="Ycf3/AcsC/BcsC/TPR_MFPF"/>
</dbReference>
<protein>
    <recommendedName>
        <fullName evidence="5">Tetratricopeptide repeat protein</fullName>
    </recommendedName>
</protein>
<proteinExistence type="predicted"/>
<gene>
    <name evidence="3" type="ORF">E5S67_00004</name>
</gene>
<evidence type="ECO:0000313" key="4">
    <source>
        <dbReference type="Proteomes" id="UP000702425"/>
    </source>
</evidence>
<evidence type="ECO:0008006" key="5">
    <source>
        <dbReference type="Google" id="ProtNLM"/>
    </source>
</evidence>
<dbReference type="InterPro" id="IPR011990">
    <property type="entry name" value="TPR-like_helical_dom_sf"/>
</dbReference>
<dbReference type="Pfam" id="PF14559">
    <property type="entry name" value="TPR_19"/>
    <property type="match status" value="1"/>
</dbReference>
<comment type="caution">
    <text evidence="3">The sequence shown here is derived from an EMBL/GenBank/DDBJ whole genome shotgun (WGS) entry which is preliminary data.</text>
</comment>
<evidence type="ECO:0000256" key="1">
    <source>
        <dbReference type="ARBA" id="ARBA00022737"/>
    </source>
</evidence>
<keyword evidence="4" id="KW-1185">Reference proteome</keyword>
<reference evidence="3 4" key="1">
    <citation type="journal article" date="2020" name="Sci. Rep.">
        <title>A novel cyanobacterial geosmin producer, revising GeoA distribution and dispersion patterns in Bacteria.</title>
        <authorList>
            <person name="Churro C."/>
            <person name="Semedo-Aguiar A.P."/>
            <person name="Silva A.D."/>
            <person name="Pereira-Leal J.B."/>
            <person name="Leite R.B."/>
        </authorList>
    </citation>
    <scope>NUCLEOTIDE SEQUENCE [LARGE SCALE GENOMIC DNA]</scope>
    <source>
        <strain evidence="3 4">IPMA8</strain>
    </source>
</reference>
<sequence length="466" mass="53925">MQMDIEDLMMAQQAETLRLSGAYEKAIEIFEQLQMYPDNAWVNAHLGASYYHLMDYGKAEHYLNQAIHKNDRYFWAHAQLGETYRLRAITESKERQKYVDLAIDCFQKALNSKPPEDSNYAWALAHLGATYRLNITNGISQFLEELIFPPSSTEKLSGIEIIKLQVEKALKCLNRAIELMPTYAWAWGMRATVYRLAKDYENSFWDLEVEAVIAPSMEIMQQSSSPVPFLKSGRVNLYEHAFLSFYLTKNQSGDDKKRHYVRAITFFQQALILSPGDLMAKLILTIIEANQKKEDGGSLKPDDIKNIQIKLEQFFEDTEVEFCQKCKKILRYLINVPEPSVSIEQFESINKKAEKGNKLKELILEEVINDPTSGVEKEPQLWLWKNFDLKEMCSYILFFLCEVSHLLGNKSNIGTETAYLELALLINPYYVTERLYQTPVFSDKETTEIFKELHDDGIVLNFSEPN</sequence>
<keyword evidence="2" id="KW-0802">TPR repeat</keyword>
<keyword evidence="1" id="KW-0677">Repeat</keyword>
<dbReference type="Gene3D" id="1.25.40.10">
    <property type="entry name" value="Tetratricopeptide repeat domain"/>
    <property type="match status" value="2"/>
</dbReference>
<dbReference type="PANTHER" id="PTHR44943">
    <property type="entry name" value="CELLULOSE SYNTHASE OPERON PROTEIN C"/>
    <property type="match status" value="1"/>
</dbReference>